<keyword evidence="10" id="KW-1185">Reference proteome</keyword>
<dbReference type="Pfam" id="PF03909">
    <property type="entry name" value="BSD"/>
    <property type="match status" value="1"/>
</dbReference>
<dbReference type="CDD" id="cd13229">
    <property type="entry name" value="PH_TFIIH"/>
    <property type="match status" value="1"/>
</dbReference>
<dbReference type="Gene3D" id="6.10.140.1200">
    <property type="match status" value="1"/>
</dbReference>
<evidence type="ECO:0000256" key="2">
    <source>
        <dbReference type="ARBA" id="ARBA00009448"/>
    </source>
</evidence>
<accession>A0A2N1JFF5</accession>
<evidence type="ECO:0000313" key="9">
    <source>
        <dbReference type="EMBL" id="PKI85291.1"/>
    </source>
</evidence>
<keyword evidence="4" id="KW-0805">Transcription regulation</keyword>
<dbReference type="PANTHER" id="PTHR12856">
    <property type="entry name" value="TRANSCRIPTION INITIATION FACTOR IIH-RELATED"/>
    <property type="match status" value="1"/>
</dbReference>
<evidence type="ECO:0000259" key="8">
    <source>
        <dbReference type="PROSITE" id="PS50858"/>
    </source>
</evidence>
<evidence type="ECO:0000313" key="10">
    <source>
        <dbReference type="Proteomes" id="UP000232875"/>
    </source>
</evidence>
<dbReference type="InterPro" id="IPR027079">
    <property type="entry name" value="Tfb1/GTF2H1"/>
</dbReference>
<dbReference type="Pfam" id="PF08567">
    <property type="entry name" value="PH_TFIIH"/>
    <property type="match status" value="1"/>
</dbReference>
<dbReference type="Gene3D" id="2.30.29.30">
    <property type="entry name" value="Pleckstrin-homology domain (PH domain)/Phosphotyrosine-binding domain (PTB)"/>
    <property type="match status" value="1"/>
</dbReference>
<feature type="domain" description="BSD" evidence="8">
    <location>
        <begin position="214"/>
        <end position="266"/>
    </location>
</feature>
<dbReference type="GO" id="GO:0006289">
    <property type="term" value="P:nucleotide-excision repair"/>
    <property type="evidence" value="ECO:0007669"/>
    <property type="project" value="InterPro"/>
</dbReference>
<dbReference type="STRING" id="2020962.A0A2N1JFF5"/>
<proteinExistence type="inferred from homology"/>
<feature type="region of interest" description="Disordered" evidence="7">
    <location>
        <begin position="116"/>
        <end position="143"/>
    </location>
</feature>
<keyword evidence="6" id="KW-0539">Nucleus</keyword>
<sequence>MEPNAQRLFASASYKKVPGTLSLEDGILRWKPSLDSSSIPGFSVQDTHLKGLKVSKPGAAQVALRLEAAEGYSINGEPIAMINFNAEQDIACANREKFKDRLAAAIAKARAEQEQQAAVDAEHAGKRKALEQGTRAGGPKVPDMSAVKLRGQVLRANPGLLALHKDVVGTDLISDADFWEHPARKALLRAEYASMEQRQGRRGQLADPKPSQTDKGEMKINITPQLIRDLFEQYPVLTRAYDENVPSKLDEGTFWARYFQSRLYHRLRTSLRSAASEQALRDDDIFDKYLEAEDDELAPRTEVNPHDALLNLAATQEDHVDTGNMQDWTMRAGFDRRMLPLVRRFNKHAESVLTSSLGTLDASASARSKRKTGGVGEEYKRGDSGRYYEEIVMDDLQHHAKRVEKRLEIHDQRAYFDAHTGNAARPMVAAVDMDAYMSQLSSNLRGWKLDVQHFVPHGKGMRHALDAMLDNMRQQDSTEHENIMSDLPSDVHKQVISCQAATIEFLQQFWQAISPSAAKNTQQNRGVHLDIPQRIEKAKRMLVVLAKTDERIGRIAATADAALPGTGGEIVHEAA</sequence>
<dbReference type="InterPro" id="IPR035925">
    <property type="entry name" value="BSD_dom_sf"/>
</dbReference>
<name>A0A2N1JFF5_9BASI</name>
<comment type="subcellular location">
    <subcellularLocation>
        <location evidence="1">Nucleus</location>
    </subcellularLocation>
</comment>
<evidence type="ECO:0000256" key="7">
    <source>
        <dbReference type="SAM" id="MobiDB-lite"/>
    </source>
</evidence>
<dbReference type="EMBL" id="KZ454988">
    <property type="protein sequence ID" value="PKI85291.1"/>
    <property type="molecule type" value="Genomic_DNA"/>
</dbReference>
<evidence type="ECO:0000256" key="6">
    <source>
        <dbReference type="ARBA" id="ARBA00023242"/>
    </source>
</evidence>
<dbReference type="InterPro" id="IPR005607">
    <property type="entry name" value="BSD_dom"/>
</dbReference>
<keyword evidence="5" id="KW-0804">Transcription</keyword>
<dbReference type="InterPro" id="IPR013876">
    <property type="entry name" value="TFIIH_BTF_p62_N"/>
</dbReference>
<dbReference type="PROSITE" id="PS50858">
    <property type="entry name" value="BSD"/>
    <property type="match status" value="1"/>
</dbReference>
<dbReference type="AlphaFoldDB" id="A0A2N1JFF5"/>
<dbReference type="SUPFAM" id="SSF50729">
    <property type="entry name" value="PH domain-like"/>
    <property type="match status" value="1"/>
</dbReference>
<dbReference type="Gene3D" id="1.10.3970.10">
    <property type="entry name" value="BSD domain"/>
    <property type="match status" value="1"/>
</dbReference>
<dbReference type="InterPro" id="IPR011993">
    <property type="entry name" value="PH-like_dom_sf"/>
</dbReference>
<dbReference type="OrthoDB" id="360521at2759"/>
<feature type="compositionally biased region" description="Basic and acidic residues" evidence="7">
    <location>
        <begin position="120"/>
        <end position="130"/>
    </location>
</feature>
<dbReference type="SMART" id="SM00751">
    <property type="entry name" value="BSD"/>
    <property type="match status" value="1"/>
</dbReference>
<evidence type="ECO:0000256" key="4">
    <source>
        <dbReference type="ARBA" id="ARBA00023015"/>
    </source>
</evidence>
<dbReference type="GO" id="GO:0006351">
    <property type="term" value="P:DNA-templated transcription"/>
    <property type="evidence" value="ECO:0007669"/>
    <property type="project" value="InterPro"/>
</dbReference>
<gene>
    <name evidence="9" type="primary">TFB1</name>
    <name evidence="9" type="ORF">MVES_000785</name>
</gene>
<evidence type="ECO:0000256" key="5">
    <source>
        <dbReference type="ARBA" id="ARBA00023163"/>
    </source>
</evidence>
<feature type="region of interest" description="Disordered" evidence="7">
    <location>
        <begin position="197"/>
        <end position="217"/>
    </location>
</feature>
<dbReference type="SUPFAM" id="SSF140383">
    <property type="entry name" value="BSD domain-like"/>
    <property type="match status" value="2"/>
</dbReference>
<dbReference type="GO" id="GO:0000439">
    <property type="term" value="C:transcription factor TFIIH core complex"/>
    <property type="evidence" value="ECO:0007669"/>
    <property type="project" value="InterPro"/>
</dbReference>
<organism evidence="9 10">
    <name type="scientific">Malassezia vespertilionis</name>
    <dbReference type="NCBI Taxonomy" id="2020962"/>
    <lineage>
        <taxon>Eukaryota</taxon>
        <taxon>Fungi</taxon>
        <taxon>Dikarya</taxon>
        <taxon>Basidiomycota</taxon>
        <taxon>Ustilaginomycotina</taxon>
        <taxon>Malasseziomycetes</taxon>
        <taxon>Malasseziales</taxon>
        <taxon>Malasseziaceae</taxon>
        <taxon>Malassezia</taxon>
    </lineage>
</organism>
<reference evidence="9 10" key="1">
    <citation type="submission" date="2017-10" db="EMBL/GenBank/DDBJ databases">
        <title>A novel species of cold-tolerant Malassezia isolated from bats.</title>
        <authorList>
            <person name="Lorch J.M."/>
            <person name="Palmer J.M."/>
            <person name="Vanderwolf K.J."/>
            <person name="Schmidt K.Z."/>
            <person name="Verant M.L."/>
            <person name="Weller T.J."/>
            <person name="Blehert D.S."/>
        </authorList>
    </citation>
    <scope>NUCLEOTIDE SEQUENCE [LARGE SCALE GENOMIC DNA]</scope>
    <source>
        <strain evidence="9 10">NWHC:44797-103</strain>
    </source>
</reference>
<comment type="similarity">
    <text evidence="2">Belongs to the TFB1 family.</text>
</comment>
<protein>
    <submittedName>
        <fullName evidence="9">Tfb1p</fullName>
    </submittedName>
</protein>
<dbReference type="Proteomes" id="UP000232875">
    <property type="component" value="Unassembled WGS sequence"/>
</dbReference>
<evidence type="ECO:0000256" key="3">
    <source>
        <dbReference type="ARBA" id="ARBA00022737"/>
    </source>
</evidence>
<evidence type="ECO:0000256" key="1">
    <source>
        <dbReference type="ARBA" id="ARBA00004123"/>
    </source>
</evidence>
<keyword evidence="3" id="KW-0677">Repeat</keyword>